<protein>
    <submittedName>
        <fullName evidence="4">Alpha/beta hydrolase</fullName>
    </submittedName>
</protein>
<dbReference type="RefSeq" id="WP_212686158.1">
    <property type="nucleotide sequence ID" value="NZ_JAGSPN010000001.1"/>
</dbReference>
<evidence type="ECO:0000313" key="4">
    <source>
        <dbReference type="EMBL" id="MBR7780776.1"/>
    </source>
</evidence>
<feature type="chain" id="PRO_5037529999" evidence="2">
    <location>
        <begin position="22"/>
        <end position="287"/>
    </location>
</feature>
<dbReference type="InterPro" id="IPR050300">
    <property type="entry name" value="GDXG_lipolytic_enzyme"/>
</dbReference>
<feature type="domain" description="BD-FAE-like" evidence="3">
    <location>
        <begin position="34"/>
        <end position="245"/>
    </location>
</feature>
<name>A0A941I4R0_9BURK</name>
<dbReference type="PANTHER" id="PTHR48081">
    <property type="entry name" value="AB HYDROLASE SUPERFAMILY PROTEIN C4A8.06C"/>
    <property type="match status" value="1"/>
</dbReference>
<dbReference type="Pfam" id="PF20434">
    <property type="entry name" value="BD-FAE"/>
    <property type="match status" value="1"/>
</dbReference>
<sequence length="287" mass="31216">MLPARLVCLLSFTLLHGVSVAALQTVPLCQGLSLDILPPAQRLQQPAPVVVVVHGGGWIGGSRQDYPELLQWLSQQGYVAAAAEYRLAPAARFPAQIEDMKCVLGWLQQHAAQYGGDGKRMAGIGISAGAHLLALSQTTPGRWETTNTSPLRCAALHGAPLDLPAWWQTADPDRQDMMSPRVMLKALTGAAYPQAAALYQKASPQWQLDQRDKIKRRKEALPALLLIHGEQDQTVPLSQSQRFTASYQQAGGRAELMTLADTGHIGFGTHSRSVAEKLRQFLQTCTK</sequence>
<keyword evidence="5" id="KW-1185">Reference proteome</keyword>
<accession>A0A941I4R0</accession>
<dbReference type="InterPro" id="IPR049492">
    <property type="entry name" value="BD-FAE-like_dom"/>
</dbReference>
<evidence type="ECO:0000313" key="5">
    <source>
        <dbReference type="Proteomes" id="UP000680067"/>
    </source>
</evidence>
<dbReference type="Gene3D" id="3.40.50.1820">
    <property type="entry name" value="alpha/beta hydrolase"/>
    <property type="match status" value="1"/>
</dbReference>
<feature type="signal peptide" evidence="2">
    <location>
        <begin position="1"/>
        <end position="21"/>
    </location>
</feature>
<keyword evidence="1 4" id="KW-0378">Hydrolase</keyword>
<keyword evidence="2" id="KW-0732">Signal</keyword>
<dbReference type="PANTHER" id="PTHR48081:SF13">
    <property type="entry name" value="ALPHA_BETA HYDROLASE"/>
    <property type="match status" value="1"/>
</dbReference>
<evidence type="ECO:0000256" key="2">
    <source>
        <dbReference type="SAM" id="SignalP"/>
    </source>
</evidence>
<proteinExistence type="predicted"/>
<gene>
    <name evidence="4" type="ORF">KDM89_01380</name>
</gene>
<comment type="caution">
    <text evidence="4">The sequence shown here is derived from an EMBL/GenBank/DDBJ whole genome shotgun (WGS) entry which is preliminary data.</text>
</comment>
<dbReference type="AlphaFoldDB" id="A0A941I4R0"/>
<dbReference type="InterPro" id="IPR029058">
    <property type="entry name" value="AB_hydrolase_fold"/>
</dbReference>
<dbReference type="SUPFAM" id="SSF53474">
    <property type="entry name" value="alpha/beta-Hydrolases"/>
    <property type="match status" value="1"/>
</dbReference>
<dbReference type="EMBL" id="JAGSPN010000001">
    <property type="protein sequence ID" value="MBR7780776.1"/>
    <property type="molecule type" value="Genomic_DNA"/>
</dbReference>
<evidence type="ECO:0000256" key="1">
    <source>
        <dbReference type="ARBA" id="ARBA00022801"/>
    </source>
</evidence>
<reference evidence="4" key="1">
    <citation type="submission" date="2021-04" db="EMBL/GenBank/DDBJ databases">
        <title>novel species isolated from subtropical streams in China.</title>
        <authorList>
            <person name="Lu H."/>
        </authorList>
    </citation>
    <scope>NUCLEOTIDE SEQUENCE</scope>
    <source>
        <strain evidence="4">LFS511W</strain>
    </source>
</reference>
<evidence type="ECO:0000259" key="3">
    <source>
        <dbReference type="Pfam" id="PF20434"/>
    </source>
</evidence>
<dbReference type="GO" id="GO:0016787">
    <property type="term" value="F:hydrolase activity"/>
    <property type="evidence" value="ECO:0007669"/>
    <property type="project" value="UniProtKB-KW"/>
</dbReference>
<dbReference type="Proteomes" id="UP000680067">
    <property type="component" value="Unassembled WGS sequence"/>
</dbReference>
<organism evidence="4 5">
    <name type="scientific">Undibacterium luofuense</name>
    <dbReference type="NCBI Taxonomy" id="2828733"/>
    <lineage>
        <taxon>Bacteria</taxon>
        <taxon>Pseudomonadati</taxon>
        <taxon>Pseudomonadota</taxon>
        <taxon>Betaproteobacteria</taxon>
        <taxon>Burkholderiales</taxon>
        <taxon>Oxalobacteraceae</taxon>
        <taxon>Undibacterium</taxon>
    </lineage>
</organism>